<dbReference type="RefSeq" id="WP_053345529.1">
    <property type="nucleotide sequence ID" value="NZ_CP030926.1"/>
</dbReference>
<accession>A0AAX0RSW6</accession>
<organism evidence="2 3">
    <name type="scientific">Peribacillus butanolivorans</name>
    <dbReference type="NCBI Taxonomy" id="421767"/>
    <lineage>
        <taxon>Bacteria</taxon>
        <taxon>Bacillati</taxon>
        <taxon>Bacillota</taxon>
        <taxon>Bacilli</taxon>
        <taxon>Bacillales</taxon>
        <taxon>Bacillaceae</taxon>
        <taxon>Peribacillus</taxon>
    </lineage>
</organism>
<protein>
    <submittedName>
        <fullName evidence="2">DUF3219 domain-containing protein</fullName>
    </submittedName>
    <submittedName>
        <fullName evidence="1">DUF3219 family protein</fullName>
    </submittedName>
</protein>
<evidence type="ECO:0000313" key="3">
    <source>
        <dbReference type="Proteomes" id="UP000220106"/>
    </source>
</evidence>
<evidence type="ECO:0000313" key="2">
    <source>
        <dbReference type="EMBL" id="PEJ37168.1"/>
    </source>
</evidence>
<dbReference type="Pfam" id="PF11514">
    <property type="entry name" value="DUF3219"/>
    <property type="match status" value="1"/>
</dbReference>
<sequence length="101" mass="11758">MVDEVILDDVSLHVTDFHAEVIKDSEGREFRKVSFNFEVTNSEYHDITTLLYQMVFDIKIPQSNEEFRGEIFNYATSVTNLYEENAVGDFSLVLLEVNEQE</sequence>
<dbReference type="AlphaFoldDB" id="A0AAX0RSW6"/>
<dbReference type="SUPFAM" id="SSF159173">
    <property type="entry name" value="YkvR-like"/>
    <property type="match status" value="1"/>
</dbReference>
<evidence type="ECO:0000313" key="1">
    <source>
        <dbReference type="EMBL" id="AXN40789.1"/>
    </source>
</evidence>
<dbReference type="EMBL" id="CP030926">
    <property type="protein sequence ID" value="AXN40789.1"/>
    <property type="molecule type" value="Genomic_DNA"/>
</dbReference>
<reference evidence="2 3" key="1">
    <citation type="submission" date="2017-09" db="EMBL/GenBank/DDBJ databases">
        <title>Large-scale bioinformatics analysis of Bacillus genomes uncovers conserved roles of natural products in bacterial physiology.</title>
        <authorList>
            <consortium name="Agbiome Team Llc"/>
            <person name="Bleich R.M."/>
            <person name="Kirk G.J."/>
            <person name="Santa Maria K.C."/>
            <person name="Allen S.E."/>
            <person name="Farag S."/>
            <person name="Shank E.A."/>
            <person name="Bowers A."/>
        </authorList>
    </citation>
    <scope>NUCLEOTIDE SEQUENCE [LARGE SCALE GENOMIC DNA]</scope>
    <source>
        <strain evidence="2 3">AFS003229</strain>
    </source>
</reference>
<dbReference type="Proteomes" id="UP000260457">
    <property type="component" value="Chromosome"/>
</dbReference>
<gene>
    <name evidence="2" type="ORF">CN689_02750</name>
    <name evidence="1" type="ORF">DTO10_22035</name>
</gene>
<dbReference type="InterPro" id="IPR021596">
    <property type="entry name" value="DUF3219"/>
</dbReference>
<proteinExistence type="predicted"/>
<keyword evidence="4" id="KW-1185">Reference proteome</keyword>
<dbReference type="Gene3D" id="2.40.30.80">
    <property type="entry name" value="YkvR-like"/>
    <property type="match status" value="1"/>
</dbReference>
<dbReference type="KEGG" id="pbut:DTO10_22035"/>
<dbReference type="Proteomes" id="UP000220106">
    <property type="component" value="Unassembled WGS sequence"/>
</dbReference>
<reference evidence="1 4" key="2">
    <citation type="submission" date="2018-07" db="EMBL/GenBank/DDBJ databases">
        <title>The molecular basis for the intramolecular migration of carboxyl group in the catabolism of para-hydroxybenzoate via gentisate.</title>
        <authorList>
            <person name="Zhao H."/>
            <person name="Xu Y."/>
            <person name="Lin S."/>
            <person name="Spain J.C."/>
            <person name="Zhou N.-Y."/>
        </authorList>
    </citation>
    <scope>NUCLEOTIDE SEQUENCE [LARGE SCALE GENOMIC DNA]</scope>
    <source>
        <strain evidence="1 4">PHB-7a</strain>
    </source>
</reference>
<evidence type="ECO:0000313" key="4">
    <source>
        <dbReference type="Proteomes" id="UP000260457"/>
    </source>
</evidence>
<dbReference type="GeneID" id="97409322"/>
<name>A0AAX0RSW6_9BACI</name>
<dbReference type="InterPro" id="IPR023105">
    <property type="entry name" value="YkvR-like_sf"/>
</dbReference>
<dbReference type="EMBL" id="NUEQ01000005">
    <property type="protein sequence ID" value="PEJ37168.1"/>
    <property type="molecule type" value="Genomic_DNA"/>
</dbReference>